<proteinExistence type="predicted"/>
<protein>
    <submittedName>
        <fullName evidence="1">Uncharacterized protein</fullName>
    </submittedName>
</protein>
<evidence type="ECO:0000313" key="2">
    <source>
        <dbReference type="Proteomes" id="UP000014139"/>
    </source>
</evidence>
<dbReference type="PATRIC" id="fig|1292037.4.peg.8037"/>
<dbReference type="AlphaFoldDB" id="R1H4S3"/>
<gene>
    <name evidence="1" type="ORF">H480_42890</name>
</gene>
<accession>R1H4S3</accession>
<reference evidence="1 2" key="1">
    <citation type="submission" date="2013-02" db="EMBL/GenBank/DDBJ databases">
        <title>Draft genome sequence of Amycolatopsis vancoresmycina strain DSM 44592T.</title>
        <authorList>
            <person name="Kumar S."/>
            <person name="Kaur N."/>
            <person name="Kaur C."/>
            <person name="Raghava G.P.S."/>
            <person name="Mayilraj S."/>
        </authorList>
    </citation>
    <scope>NUCLEOTIDE SEQUENCE [LARGE SCALE GENOMIC DNA]</scope>
    <source>
        <strain evidence="1 2">DSM 44592</strain>
    </source>
</reference>
<comment type="caution">
    <text evidence="1">The sequence shown here is derived from an EMBL/GenBank/DDBJ whole genome shotgun (WGS) entry which is preliminary data.</text>
</comment>
<dbReference type="Proteomes" id="UP000014139">
    <property type="component" value="Unassembled WGS sequence"/>
</dbReference>
<dbReference type="EMBL" id="AOUO01000748">
    <property type="protein sequence ID" value="EOD58675.1"/>
    <property type="molecule type" value="Genomic_DNA"/>
</dbReference>
<evidence type="ECO:0000313" key="1">
    <source>
        <dbReference type="EMBL" id="EOD58675.1"/>
    </source>
</evidence>
<organism evidence="1 2">
    <name type="scientific">Amycolatopsis vancoresmycina DSM 44592</name>
    <dbReference type="NCBI Taxonomy" id="1292037"/>
    <lineage>
        <taxon>Bacteria</taxon>
        <taxon>Bacillati</taxon>
        <taxon>Actinomycetota</taxon>
        <taxon>Actinomycetes</taxon>
        <taxon>Pseudonocardiales</taxon>
        <taxon>Pseudonocardiaceae</taxon>
        <taxon>Amycolatopsis</taxon>
    </lineage>
</organism>
<keyword evidence="2" id="KW-1185">Reference proteome</keyword>
<dbReference type="RefSeq" id="WP_004562243.1">
    <property type="nucleotide sequence ID" value="NZ_AOUO01000748.1"/>
</dbReference>
<sequence>MDRLNRSPDRWAGAALIPVLDEYPVDELTGDLLRTFAANVAGTGGGDEESGLVAGVRLDVAVMAEYLAVLLDVFDNDLDEQRMAVGAARGPGGFETLARARRYLGANPYGARELVIAFRKAWDQVASA</sequence>
<name>R1H4S3_9PSEU</name>